<feature type="domain" description="Plasmid pRiA4b Orf3-like" evidence="2">
    <location>
        <begin position="331"/>
        <end position="434"/>
    </location>
</feature>
<protein>
    <recommendedName>
        <fullName evidence="2">Plasmid pRiA4b Orf3-like domain-containing protein</fullName>
    </recommendedName>
</protein>
<name>A0A1C0A5N4_9FIRM</name>
<keyword evidence="4" id="KW-1185">Reference proteome</keyword>
<dbReference type="InterPro" id="IPR012912">
    <property type="entry name" value="Plasmid_pRiA4b_Orf3-like"/>
</dbReference>
<dbReference type="EMBL" id="LWDV01000010">
    <property type="protein sequence ID" value="OCL25450.1"/>
    <property type="molecule type" value="Genomic_DNA"/>
</dbReference>
<proteinExistence type="predicted"/>
<dbReference type="InterPro" id="IPR024047">
    <property type="entry name" value="MM3350-like_sf"/>
</dbReference>
<evidence type="ECO:0000313" key="3">
    <source>
        <dbReference type="EMBL" id="OCL25450.1"/>
    </source>
</evidence>
<evidence type="ECO:0000259" key="2">
    <source>
        <dbReference type="Pfam" id="PF07929"/>
    </source>
</evidence>
<reference evidence="4" key="1">
    <citation type="submission" date="2016-07" db="EMBL/GenBank/DDBJ databases">
        <authorList>
            <person name="Florea S."/>
            <person name="Webb J.S."/>
            <person name="Jaromczyk J."/>
            <person name="Schardl C.L."/>
        </authorList>
    </citation>
    <scope>NUCLEOTIDE SEQUENCE [LARGE SCALE GENOMIC DNA]</scope>
    <source>
        <strain evidence="4">Z6</strain>
    </source>
</reference>
<feature type="transmembrane region" description="Helical" evidence="1">
    <location>
        <begin position="207"/>
        <end position="224"/>
    </location>
</feature>
<feature type="transmembrane region" description="Helical" evidence="1">
    <location>
        <begin position="169"/>
        <end position="187"/>
    </location>
</feature>
<dbReference type="OrthoDB" id="9801392at2"/>
<dbReference type="Gene3D" id="3.10.290.30">
    <property type="entry name" value="MM3350-like"/>
    <property type="match status" value="1"/>
</dbReference>
<evidence type="ECO:0000256" key="1">
    <source>
        <dbReference type="SAM" id="Phobius"/>
    </source>
</evidence>
<dbReference type="AlphaFoldDB" id="A0A1C0A5N4"/>
<keyword evidence="1" id="KW-1133">Transmembrane helix</keyword>
<dbReference type="SUPFAM" id="SSF159941">
    <property type="entry name" value="MM3350-like"/>
    <property type="match status" value="1"/>
</dbReference>
<dbReference type="Proteomes" id="UP000093514">
    <property type="component" value="Unassembled WGS sequence"/>
</dbReference>
<gene>
    <name evidence="3" type="ORF">U472_13965</name>
</gene>
<organism evidence="3 4">
    <name type="scientific">Orenia metallireducens</name>
    <dbReference type="NCBI Taxonomy" id="1413210"/>
    <lineage>
        <taxon>Bacteria</taxon>
        <taxon>Bacillati</taxon>
        <taxon>Bacillota</taxon>
        <taxon>Clostridia</taxon>
        <taxon>Halanaerobiales</taxon>
        <taxon>Halobacteroidaceae</taxon>
        <taxon>Orenia</taxon>
    </lineage>
</organism>
<sequence>MKKERKMKLHITEEIPIMKDFPQFIEYLEKNKIELTRTSENLKGPDLFRLNQLMSEQVADTTKKSHQRIYPVLHLFYNLVVEGGLFKKERKGSKIFLIPTERLKEYKKLTLTERYIFLLETFWVDCDWDKLQEGGIGKNPLGSFSIWIERIDKNIIGEIHTLKRITSDLFFWGYFLVYFSHFGFWEVTYKPKEGYSKSTYIGKTIEITPFGFIMMKILGLTRKLDYWNLSQRKKLGDFKGKPGAPLAIKESDPFDEFFFIFGEGGSMMSDSEDGDKDIEEFEEWEEEKFIEAFISVFPEGELKNTLHRDSEEDGFKEGNYLFKIILNRSNWCRVKLSAKHTLEDLHLSIAGVFDFWDDHLYAFFMDGKAWSGEAISDPRDSGANTDDFQIGELGLEEGQEIMYIFDYGSEIRFRVKLEKIDDEDEEIEEPVVVEERVKN</sequence>
<dbReference type="Pfam" id="PF07929">
    <property type="entry name" value="PRiA4_ORF3"/>
    <property type="match status" value="1"/>
</dbReference>
<reference evidence="3 4" key="2">
    <citation type="submission" date="2016-08" db="EMBL/GenBank/DDBJ databases">
        <title>Orenia metallireducens sp. nov. strain Z6, a Novel Metal-reducing Firmicute from the Deep Subsurface.</title>
        <authorList>
            <person name="Maxim B.I."/>
            <person name="Kenneth K."/>
            <person name="Flynn T.M."/>
            <person name="Oloughlin E.J."/>
            <person name="Locke R.A."/>
            <person name="Weber J.R."/>
            <person name="Egan S.M."/>
            <person name="Mackie R.I."/>
            <person name="Cann I.K."/>
        </authorList>
    </citation>
    <scope>NUCLEOTIDE SEQUENCE [LARGE SCALE GENOMIC DNA]</scope>
    <source>
        <strain evidence="3 4">Z6</strain>
    </source>
</reference>
<accession>A0A1C0A5N4</accession>
<evidence type="ECO:0000313" key="4">
    <source>
        <dbReference type="Proteomes" id="UP000093514"/>
    </source>
</evidence>
<keyword evidence="1" id="KW-0472">Membrane</keyword>
<comment type="caution">
    <text evidence="3">The sequence shown here is derived from an EMBL/GenBank/DDBJ whole genome shotgun (WGS) entry which is preliminary data.</text>
</comment>
<keyword evidence="1" id="KW-0812">Transmembrane</keyword>